<feature type="compositionally biased region" description="Basic and acidic residues" evidence="1">
    <location>
        <begin position="445"/>
        <end position="458"/>
    </location>
</feature>
<feature type="compositionally biased region" description="Pro residues" evidence="1">
    <location>
        <begin position="377"/>
        <end position="389"/>
    </location>
</feature>
<protein>
    <submittedName>
        <fullName evidence="2">Uncharacterized protein</fullName>
    </submittedName>
</protein>
<keyword evidence="3" id="KW-1185">Reference proteome</keyword>
<name>A0A0K6FUD3_9AGAM</name>
<sequence length="458" mass="49675">MNNFFVSESGQVDGRYSLVAPMCMTEEADEATYYLAGFATPLTDGARRASRALAGYTPLYKTRSHPDLWQMQTKVIGAEVGTPYMGHVNFYGCQVPCILFPSLSKDVEYAVQNPDPKYKPFWDATIAAWAVEHAQGNVEALVPWKDVDLSKPRSWWMPKWTMRVLRYEHGLPPDHPNDPERLAMLGNCRLLKKGKKRAPQTMAEWAAIPVSKSQPGDDEAGLSDAGSINDDVERGLPTSSHWDPVSKKTTTPRGKEPHDHMDVIETELQRNREYEARVGQEQAVPGPSTAPQTRGRRRLNDDTSPQRAPSGVGTETGPESIPTTATRTSEGLGEHAAGEDTPMVDGTGPPEQTLSDVPPSGAGTDDTLPVDETAPPQITPAPVSPPNPPGRSNAQATPAIPAPPRPITGTGPPRSFAPPPPNAPTVRSGRRGGPQPSLQTLSQARVRDQDRGYTVEPQ</sequence>
<dbReference type="Proteomes" id="UP000044841">
    <property type="component" value="Unassembled WGS sequence"/>
</dbReference>
<evidence type="ECO:0000313" key="3">
    <source>
        <dbReference type="Proteomes" id="UP000044841"/>
    </source>
</evidence>
<dbReference type="EMBL" id="CYGV01000974">
    <property type="protein sequence ID" value="CUA69783.1"/>
    <property type="molecule type" value="Genomic_DNA"/>
</dbReference>
<feature type="region of interest" description="Disordered" evidence="1">
    <location>
        <begin position="205"/>
        <end position="261"/>
    </location>
</feature>
<proteinExistence type="predicted"/>
<organism evidence="2 3">
    <name type="scientific">Rhizoctonia solani</name>
    <dbReference type="NCBI Taxonomy" id="456999"/>
    <lineage>
        <taxon>Eukaryota</taxon>
        <taxon>Fungi</taxon>
        <taxon>Dikarya</taxon>
        <taxon>Basidiomycota</taxon>
        <taxon>Agaricomycotina</taxon>
        <taxon>Agaricomycetes</taxon>
        <taxon>Cantharellales</taxon>
        <taxon>Ceratobasidiaceae</taxon>
        <taxon>Rhizoctonia</taxon>
    </lineage>
</organism>
<dbReference type="AlphaFoldDB" id="A0A0K6FUD3"/>
<evidence type="ECO:0000256" key="1">
    <source>
        <dbReference type="SAM" id="MobiDB-lite"/>
    </source>
</evidence>
<reference evidence="2 3" key="1">
    <citation type="submission" date="2015-07" db="EMBL/GenBank/DDBJ databases">
        <authorList>
            <person name="Noorani M."/>
        </authorList>
    </citation>
    <scope>NUCLEOTIDE SEQUENCE [LARGE SCALE GENOMIC DNA]</scope>
    <source>
        <strain evidence="2">BBA 69670</strain>
    </source>
</reference>
<gene>
    <name evidence="2" type="ORF">RSOLAG22IIIB_14128</name>
</gene>
<feature type="compositionally biased region" description="Polar residues" evidence="1">
    <location>
        <begin position="237"/>
        <end position="252"/>
    </location>
</feature>
<feature type="region of interest" description="Disordered" evidence="1">
    <location>
        <begin position="276"/>
        <end position="458"/>
    </location>
</feature>
<evidence type="ECO:0000313" key="2">
    <source>
        <dbReference type="EMBL" id="CUA69783.1"/>
    </source>
</evidence>
<accession>A0A0K6FUD3</accession>